<name>A0A6J5TAQ5_9CAUD</name>
<evidence type="ECO:0000313" key="1">
    <source>
        <dbReference type="EMBL" id="CAB4242063.1"/>
    </source>
</evidence>
<protein>
    <submittedName>
        <fullName evidence="1">Uncharacterized protein</fullName>
    </submittedName>
</protein>
<reference evidence="1" key="1">
    <citation type="submission" date="2020-05" db="EMBL/GenBank/DDBJ databases">
        <authorList>
            <person name="Chiriac C."/>
            <person name="Salcher M."/>
            <person name="Ghai R."/>
            <person name="Kavagutti S V."/>
        </authorList>
    </citation>
    <scope>NUCLEOTIDE SEQUENCE</scope>
</reference>
<proteinExistence type="predicted"/>
<dbReference type="EMBL" id="LR797825">
    <property type="protein sequence ID" value="CAB4242063.1"/>
    <property type="molecule type" value="Genomic_DNA"/>
</dbReference>
<organism evidence="1">
    <name type="scientific">uncultured Caudovirales phage</name>
    <dbReference type="NCBI Taxonomy" id="2100421"/>
    <lineage>
        <taxon>Viruses</taxon>
        <taxon>Duplodnaviria</taxon>
        <taxon>Heunggongvirae</taxon>
        <taxon>Uroviricota</taxon>
        <taxon>Caudoviricetes</taxon>
        <taxon>Peduoviridae</taxon>
        <taxon>Maltschvirus</taxon>
        <taxon>Maltschvirus maltsch</taxon>
    </lineage>
</organism>
<accession>A0A6J5TAQ5</accession>
<gene>
    <name evidence="1" type="ORF">UFOVP86_34</name>
</gene>
<sequence length="142" mass="14423">MDGIVTMSTSTKSIGVAFEDQNIIGSDYVLAGGQLGYSTDAQGAVTQLTSKSTGVTLDKSCGQITLNNAALAGTTNVTFTLTNALIGIKDVLVLNVYGGTSGSYNVWVSGLATGSATITVRNITGGSLSEAIIINFAIIHGQ</sequence>